<dbReference type="PANTHER" id="PTHR46112">
    <property type="entry name" value="AMINOPEPTIDASE"/>
    <property type="match status" value="1"/>
</dbReference>
<keyword evidence="3" id="KW-1185">Reference proteome</keyword>
<keyword evidence="2" id="KW-0378">Hydrolase</keyword>
<comment type="caution">
    <text evidence="2">The sequence shown here is derived from an EMBL/GenBank/DDBJ whole genome shotgun (WGS) entry which is preliminary data.</text>
</comment>
<reference evidence="2 3" key="1">
    <citation type="submission" date="2024-09" db="EMBL/GenBank/DDBJ databases">
        <authorList>
            <person name="Zhang Z.-H."/>
        </authorList>
    </citation>
    <scope>NUCLEOTIDE SEQUENCE [LARGE SCALE GENOMIC DNA]</scope>
    <source>
        <strain evidence="2 3">HHTR114</strain>
    </source>
</reference>
<gene>
    <name evidence="2" type="ORF">ACFMB1_17575</name>
</gene>
<dbReference type="Gene3D" id="3.40.350.10">
    <property type="entry name" value="Creatinase/prolidase N-terminal domain"/>
    <property type="match status" value="1"/>
</dbReference>
<sequence length="342" mass="37113">MKRGLVKLDINETPRSVYEDRLDQLRAQLREEGCTIGLVYADISRGGDLSYLTNFCLYWNEAVLAVPVDGPPALIMKLSKRVNPWIKRTTILDDIRSGPNAAKNIAEFVGEQKDGDNAAIGLVGSEWWPDALLTQLRDAAPGAQMHPLGNLVKDVRRVPDLEELALLEEAGHILTDVIEKAAHKAQDGARLSLMVGDSRRAGYADLEVHCRTADTGDRLIDAWGQYRYVWVEAARTEGGGAGETLQRARDVLFSALKPDASESSLQAAVAKALPGETGLTVSCWSHVEIETRGAYRSADDTHRSFAEGEVVSPRLTLKTPDGVFTSAATVRLLAGSPSIIAA</sequence>
<evidence type="ECO:0000259" key="1">
    <source>
        <dbReference type="Pfam" id="PF01321"/>
    </source>
</evidence>
<dbReference type="RefSeq" id="WP_379881233.1">
    <property type="nucleotide sequence ID" value="NZ_JBHPON010000003.1"/>
</dbReference>
<dbReference type="SUPFAM" id="SSF53092">
    <property type="entry name" value="Creatinase/prolidase N-terminal domain"/>
    <property type="match status" value="1"/>
</dbReference>
<name>A0ABW1L2T7_9PROT</name>
<organism evidence="2 3">
    <name type="scientific">Hyphococcus aureus</name>
    <dbReference type="NCBI Taxonomy" id="2666033"/>
    <lineage>
        <taxon>Bacteria</taxon>
        <taxon>Pseudomonadati</taxon>
        <taxon>Pseudomonadota</taxon>
        <taxon>Alphaproteobacteria</taxon>
        <taxon>Parvularculales</taxon>
        <taxon>Parvularculaceae</taxon>
        <taxon>Hyphococcus</taxon>
    </lineage>
</organism>
<keyword evidence="2" id="KW-0031">Aminopeptidase</keyword>
<dbReference type="GO" id="GO:0004177">
    <property type="term" value="F:aminopeptidase activity"/>
    <property type="evidence" value="ECO:0007669"/>
    <property type="project" value="UniProtKB-KW"/>
</dbReference>
<accession>A0ABW1L2T7</accession>
<evidence type="ECO:0000313" key="3">
    <source>
        <dbReference type="Proteomes" id="UP001596116"/>
    </source>
</evidence>
<proteinExistence type="predicted"/>
<feature type="domain" description="Creatinase N-terminal" evidence="1">
    <location>
        <begin position="21"/>
        <end position="158"/>
    </location>
</feature>
<protein>
    <submittedName>
        <fullName evidence="2">Aminopeptidase P family N-terminal domain-containing protein</fullName>
    </submittedName>
</protein>
<keyword evidence="2" id="KW-0645">Protease</keyword>
<dbReference type="InterPro" id="IPR050659">
    <property type="entry name" value="Peptidase_M24B"/>
</dbReference>
<dbReference type="EMBL" id="JBHPON010000003">
    <property type="protein sequence ID" value="MFC6037371.1"/>
    <property type="molecule type" value="Genomic_DNA"/>
</dbReference>
<dbReference type="Pfam" id="PF01321">
    <property type="entry name" value="Creatinase_N"/>
    <property type="match status" value="1"/>
</dbReference>
<dbReference type="PANTHER" id="PTHR46112:SF2">
    <property type="entry name" value="XAA-PRO AMINOPEPTIDASE P-RELATED"/>
    <property type="match status" value="1"/>
</dbReference>
<dbReference type="InterPro" id="IPR029149">
    <property type="entry name" value="Creatin/AminoP/Spt16_N"/>
</dbReference>
<dbReference type="Proteomes" id="UP001596116">
    <property type="component" value="Unassembled WGS sequence"/>
</dbReference>
<evidence type="ECO:0000313" key="2">
    <source>
        <dbReference type="EMBL" id="MFC6037371.1"/>
    </source>
</evidence>
<dbReference type="InterPro" id="IPR000587">
    <property type="entry name" value="Creatinase_N"/>
</dbReference>